<name>A0A1B8HPB3_9GAMM</name>
<evidence type="ECO:0000259" key="4">
    <source>
        <dbReference type="PROSITE" id="PS51819"/>
    </source>
</evidence>
<dbReference type="InterPro" id="IPR037523">
    <property type="entry name" value="VOC_core"/>
</dbReference>
<keyword evidence="3" id="KW-0046">Antibiotic resistance</keyword>
<dbReference type="InterPro" id="IPR029068">
    <property type="entry name" value="Glyas_Bleomycin-R_OHBP_Dase"/>
</dbReference>
<comment type="caution">
    <text evidence="5">The sequence shown here is derived from an EMBL/GenBank/DDBJ whole genome shotgun (WGS) entry which is preliminary data.</text>
</comment>
<evidence type="ECO:0000313" key="6">
    <source>
        <dbReference type="Proteomes" id="UP000092247"/>
    </source>
</evidence>
<dbReference type="RefSeq" id="WP_067420326.1">
    <property type="nucleotide sequence ID" value="NZ_LZEX01000001.1"/>
</dbReference>
<dbReference type="STRING" id="368603.AYY16_04125"/>
<dbReference type="GO" id="GO:0046677">
    <property type="term" value="P:response to antibiotic"/>
    <property type="evidence" value="ECO:0007669"/>
    <property type="project" value="UniProtKB-KW"/>
</dbReference>
<reference evidence="5 6" key="1">
    <citation type="submission" date="2016-06" db="EMBL/GenBank/DDBJ databases">
        <authorList>
            <person name="Kjaerup R.B."/>
            <person name="Dalgaard T.S."/>
            <person name="Juul-Madsen H.R."/>
        </authorList>
    </citation>
    <scope>NUCLEOTIDE SEQUENCE [LARGE SCALE GENOMIC DNA]</scope>
    <source>
        <strain evidence="5 6">GCSL-Mp3</strain>
    </source>
</reference>
<dbReference type="CDD" id="cd08349">
    <property type="entry name" value="BLMA_like"/>
    <property type="match status" value="1"/>
</dbReference>
<dbReference type="SUPFAM" id="SSF54593">
    <property type="entry name" value="Glyoxalase/Bleomycin resistance protein/Dihydroxybiphenyl dioxygenase"/>
    <property type="match status" value="1"/>
</dbReference>
<accession>A0A1B8HPB3</accession>
<dbReference type="Gene3D" id="3.10.180.10">
    <property type="entry name" value="2,3-Dihydroxybiphenyl 1,2-Dioxygenase, domain 1"/>
    <property type="match status" value="1"/>
</dbReference>
<dbReference type="InterPro" id="IPR004360">
    <property type="entry name" value="Glyas_Fos-R_dOase_dom"/>
</dbReference>
<dbReference type="Proteomes" id="UP000092247">
    <property type="component" value="Unassembled WGS sequence"/>
</dbReference>
<dbReference type="Pfam" id="PF00903">
    <property type="entry name" value="Glyoxalase"/>
    <property type="match status" value="1"/>
</dbReference>
<proteinExistence type="inferred from homology"/>
<dbReference type="AlphaFoldDB" id="A0A1B8HPB3"/>
<protein>
    <recommendedName>
        <fullName evidence="2">Bleomycin resistance protein</fullName>
    </recommendedName>
</protein>
<evidence type="ECO:0000256" key="2">
    <source>
        <dbReference type="ARBA" id="ARBA00021572"/>
    </source>
</evidence>
<evidence type="ECO:0000313" key="5">
    <source>
        <dbReference type="EMBL" id="OBU11223.1"/>
    </source>
</evidence>
<dbReference type="EMBL" id="LZEX01000001">
    <property type="protein sequence ID" value="OBU11223.1"/>
    <property type="molecule type" value="Genomic_DNA"/>
</dbReference>
<organism evidence="5 6">
    <name type="scientific">Morganella psychrotolerans</name>
    <dbReference type="NCBI Taxonomy" id="368603"/>
    <lineage>
        <taxon>Bacteria</taxon>
        <taxon>Pseudomonadati</taxon>
        <taxon>Pseudomonadota</taxon>
        <taxon>Gammaproteobacteria</taxon>
        <taxon>Enterobacterales</taxon>
        <taxon>Morganellaceae</taxon>
        <taxon>Morganella</taxon>
    </lineage>
</organism>
<gene>
    <name evidence="5" type="ORF">AYY17_00215</name>
</gene>
<evidence type="ECO:0000256" key="1">
    <source>
        <dbReference type="ARBA" id="ARBA00011051"/>
    </source>
</evidence>
<feature type="domain" description="VOC" evidence="4">
    <location>
        <begin position="4"/>
        <end position="132"/>
    </location>
</feature>
<dbReference type="InterPro" id="IPR000335">
    <property type="entry name" value="Bleomycin-R"/>
</dbReference>
<comment type="similarity">
    <text evidence="1">Belongs to the bleomycin resistance protein family.</text>
</comment>
<dbReference type="PROSITE" id="PS51819">
    <property type="entry name" value="VOC"/>
    <property type="match status" value="1"/>
</dbReference>
<sequence length="135" mass="15986">MIYRNKNVPELIVSHLEKSLAFWVGILGFTILYERPEERFVYLDLNGVQFMLEEHQEDQWITAPLVPPFGRGINFQIDVEQQDMILSALEKNHYPLFSAPQERVYQVNNTERVQRQFLVQDPDGYLLRLVQVINH</sequence>
<evidence type="ECO:0000256" key="3">
    <source>
        <dbReference type="ARBA" id="ARBA00023251"/>
    </source>
</evidence>